<dbReference type="Proteomes" id="UP000008144">
    <property type="component" value="Chromosome 8"/>
</dbReference>
<dbReference type="STRING" id="7719.ENSCINP00000024395"/>
<comment type="subcellular location">
    <subcellularLocation>
        <location evidence="3">Endoplasmic reticulum membrane</location>
        <topology evidence="3">Peripheral membrane protein</topology>
    </subcellularLocation>
    <subcellularLocation>
        <location evidence="2">Microsome membrane</location>
        <topology evidence="2">Peripheral membrane protein</topology>
    </subcellularLocation>
</comment>
<evidence type="ECO:0000256" key="3">
    <source>
        <dbReference type="ARBA" id="ARBA00004406"/>
    </source>
</evidence>
<evidence type="ECO:0000256" key="2">
    <source>
        <dbReference type="ARBA" id="ARBA00004174"/>
    </source>
</evidence>
<keyword evidence="7" id="KW-0256">Endoplasmic reticulum</keyword>
<dbReference type="SUPFAM" id="SSF48264">
    <property type="entry name" value="Cytochrome P450"/>
    <property type="match status" value="1"/>
</dbReference>
<evidence type="ECO:0000256" key="9">
    <source>
        <dbReference type="ARBA" id="ARBA00023002"/>
    </source>
</evidence>
<reference evidence="15" key="3">
    <citation type="submission" date="2025-08" db="UniProtKB">
        <authorList>
            <consortium name="Ensembl"/>
        </authorList>
    </citation>
    <scope>IDENTIFICATION</scope>
</reference>
<dbReference type="EMBL" id="EAAA01002669">
    <property type="status" value="NOT_ANNOTATED_CDS"/>
    <property type="molecule type" value="Genomic_DNA"/>
</dbReference>
<evidence type="ECO:0000256" key="8">
    <source>
        <dbReference type="ARBA" id="ARBA00022848"/>
    </source>
</evidence>
<keyword evidence="10 13" id="KW-0408">Iron</keyword>
<dbReference type="PRINTS" id="PR00385">
    <property type="entry name" value="P450"/>
</dbReference>
<dbReference type="GO" id="GO:0008202">
    <property type="term" value="P:steroid metabolic process"/>
    <property type="evidence" value="ECO:0000318"/>
    <property type="project" value="GO_Central"/>
</dbReference>
<feature type="binding site" description="axial binding residue" evidence="13">
    <location>
        <position position="409"/>
    </location>
    <ligand>
        <name>heme</name>
        <dbReference type="ChEBI" id="CHEBI:30413"/>
    </ligand>
    <ligandPart>
        <name>Fe</name>
        <dbReference type="ChEBI" id="CHEBI:18248"/>
    </ligandPart>
</feature>
<keyword evidence="11 14" id="KW-0503">Monooxygenase</keyword>
<evidence type="ECO:0000256" key="12">
    <source>
        <dbReference type="ARBA" id="ARBA00023136"/>
    </source>
</evidence>
<dbReference type="PROSITE" id="PS00086">
    <property type="entry name" value="CYTOCHROME_P450"/>
    <property type="match status" value="1"/>
</dbReference>
<name>F6UFN6_CIOIN</name>
<evidence type="ECO:0000256" key="14">
    <source>
        <dbReference type="RuleBase" id="RU000461"/>
    </source>
</evidence>
<evidence type="ECO:0000256" key="13">
    <source>
        <dbReference type="PIRSR" id="PIRSR602401-1"/>
    </source>
</evidence>
<dbReference type="Ensembl" id="ENSCINT00000024641.2">
    <property type="protein sequence ID" value="ENSCINP00000024395.2"/>
    <property type="gene ID" value="ENSCING00000006351.3"/>
</dbReference>
<evidence type="ECO:0000256" key="6">
    <source>
        <dbReference type="ARBA" id="ARBA00022723"/>
    </source>
</evidence>
<sequence length="463" mass="52462">MPGSPPGPRGLPILGMLPFMMSYPERLMADWSKKHGPVIMVKMGPKNVVILGSSDAAHAAFVKNTHLANRPQDGLEIFAGGKGILFINSSMFHSEQRRFCLSALREFGMGRRTLEPKIVDCAAMLCDQIDDVCGDDIEQMIYVTMSNVISHLVFGHDSLNDNKGLCELLLRTIEPNKYNALAGILMFLPSLKNVPPFSTTTRRAIEFREDLHRYIKMEIDRHRASRDPNQPRDFIDKFLNEIEKIKNNVKGEILIELKDQLIPLVRDLFMAGTDTSSTTITWAVIFLASFPDVQTRLHEELDSVLGQSRTPSVSMEDKMPYMRAVIQETFRMRPPLPLSVPHVAQCNTTLMGYRVPKDSIILTNTWGIQNNPKFWVDPDTFKPQRHIDDLGKFIKSPNVIPFNIGTRNCLGQQLAKMELFITIASLCRRFWFTLPTGETPDLKGESTFILRPFPFNVVATKRV</sequence>
<keyword evidence="6 13" id="KW-0479">Metal-binding</keyword>
<dbReference type="InterPro" id="IPR002401">
    <property type="entry name" value="Cyt_P450_E_grp-I"/>
</dbReference>
<dbReference type="GO" id="GO:0020037">
    <property type="term" value="F:heme binding"/>
    <property type="evidence" value="ECO:0000318"/>
    <property type="project" value="GO_Central"/>
</dbReference>
<reference evidence="16" key="1">
    <citation type="journal article" date="2002" name="Science">
        <title>The draft genome of Ciona intestinalis: insights into chordate and vertebrate origins.</title>
        <authorList>
            <person name="Dehal P."/>
            <person name="Satou Y."/>
            <person name="Campbell R.K."/>
            <person name="Chapman J."/>
            <person name="Degnan B."/>
            <person name="De Tomaso A."/>
            <person name="Davidson B."/>
            <person name="Di Gregorio A."/>
            <person name="Gelpke M."/>
            <person name="Goodstein D.M."/>
            <person name="Harafuji N."/>
            <person name="Hastings K.E."/>
            <person name="Ho I."/>
            <person name="Hotta K."/>
            <person name="Huang W."/>
            <person name="Kawashima T."/>
            <person name="Lemaire P."/>
            <person name="Martinez D."/>
            <person name="Meinertzhagen I.A."/>
            <person name="Necula S."/>
            <person name="Nonaka M."/>
            <person name="Putnam N."/>
            <person name="Rash S."/>
            <person name="Saiga H."/>
            <person name="Satake M."/>
            <person name="Terry A."/>
            <person name="Yamada L."/>
            <person name="Wang H.G."/>
            <person name="Awazu S."/>
            <person name="Azumi K."/>
            <person name="Boore J."/>
            <person name="Branno M."/>
            <person name="Chin-Bow S."/>
            <person name="DeSantis R."/>
            <person name="Doyle S."/>
            <person name="Francino P."/>
            <person name="Keys D.N."/>
            <person name="Haga S."/>
            <person name="Hayashi H."/>
            <person name="Hino K."/>
            <person name="Imai K.S."/>
            <person name="Inaba K."/>
            <person name="Kano S."/>
            <person name="Kobayashi K."/>
            <person name="Kobayashi M."/>
            <person name="Lee B.I."/>
            <person name="Makabe K.W."/>
            <person name="Manohar C."/>
            <person name="Matassi G."/>
            <person name="Medina M."/>
            <person name="Mochizuki Y."/>
            <person name="Mount S."/>
            <person name="Morishita T."/>
            <person name="Miura S."/>
            <person name="Nakayama A."/>
            <person name="Nishizaka S."/>
            <person name="Nomoto H."/>
            <person name="Ohta F."/>
            <person name="Oishi K."/>
            <person name="Rigoutsos I."/>
            <person name="Sano M."/>
            <person name="Sasaki A."/>
            <person name="Sasakura Y."/>
            <person name="Shoguchi E."/>
            <person name="Shin-i T."/>
            <person name="Spagnuolo A."/>
            <person name="Stainier D."/>
            <person name="Suzuki M.M."/>
            <person name="Tassy O."/>
            <person name="Takatori N."/>
            <person name="Tokuoka M."/>
            <person name="Yagi K."/>
            <person name="Yoshizaki F."/>
            <person name="Wada S."/>
            <person name="Zhang C."/>
            <person name="Hyatt P.D."/>
            <person name="Larimer F."/>
            <person name="Detter C."/>
            <person name="Doggett N."/>
            <person name="Glavina T."/>
            <person name="Hawkins T."/>
            <person name="Richardson P."/>
            <person name="Lucas S."/>
            <person name="Kohara Y."/>
            <person name="Levine M."/>
            <person name="Satoh N."/>
            <person name="Rokhsar D.S."/>
        </authorList>
    </citation>
    <scope>NUCLEOTIDE SEQUENCE [LARGE SCALE GENOMIC DNA]</scope>
</reference>
<keyword evidence="8" id="KW-0492">Microsome</keyword>
<dbReference type="GeneTree" id="ENSGT00940000160689"/>
<dbReference type="GO" id="GO:0006082">
    <property type="term" value="P:organic acid metabolic process"/>
    <property type="evidence" value="ECO:0000318"/>
    <property type="project" value="GO_Central"/>
</dbReference>
<evidence type="ECO:0000256" key="11">
    <source>
        <dbReference type="ARBA" id="ARBA00023033"/>
    </source>
</evidence>
<keyword evidence="9 14" id="KW-0560">Oxidoreductase</keyword>
<keyword evidence="12" id="KW-0472">Membrane</keyword>
<dbReference type="GO" id="GO:0005789">
    <property type="term" value="C:endoplasmic reticulum membrane"/>
    <property type="evidence" value="ECO:0007669"/>
    <property type="project" value="UniProtKB-SubCell"/>
</dbReference>
<dbReference type="GO" id="GO:0008395">
    <property type="term" value="F:steroid hydroxylase activity"/>
    <property type="evidence" value="ECO:0000318"/>
    <property type="project" value="GO_Central"/>
</dbReference>
<dbReference type="GO" id="GO:0016712">
    <property type="term" value="F:oxidoreductase activity, acting on paired donors, with incorporation or reduction of molecular oxygen, reduced flavin or flavoprotein as one donor, and incorporation of one atom of oxygen"/>
    <property type="evidence" value="ECO:0000318"/>
    <property type="project" value="GO_Central"/>
</dbReference>
<dbReference type="PANTHER" id="PTHR24300:SF397">
    <property type="entry name" value="CYTOCHROME P450 2U1"/>
    <property type="match status" value="1"/>
</dbReference>
<reference evidence="15" key="2">
    <citation type="journal article" date="2008" name="Genome Biol.">
        <title>Improved genome assembly and evidence-based global gene model set for the chordate Ciona intestinalis: new insight into intron and operon populations.</title>
        <authorList>
            <person name="Satou Y."/>
            <person name="Mineta K."/>
            <person name="Ogasawara M."/>
            <person name="Sasakura Y."/>
            <person name="Shoguchi E."/>
            <person name="Ueno K."/>
            <person name="Yamada L."/>
            <person name="Matsumoto J."/>
            <person name="Wasserscheid J."/>
            <person name="Dewar K."/>
            <person name="Wiley G.B."/>
            <person name="Macmil S.L."/>
            <person name="Roe B.A."/>
            <person name="Zeller R.W."/>
            <person name="Hastings K.E."/>
            <person name="Lemaire P."/>
            <person name="Lindquist E."/>
            <person name="Endo T."/>
            <person name="Hotta K."/>
            <person name="Inaba K."/>
        </authorList>
    </citation>
    <scope>NUCLEOTIDE SEQUENCE [LARGE SCALE GENOMIC DNA]</scope>
    <source>
        <strain evidence="15">wild type</strain>
    </source>
</reference>
<dbReference type="InterPro" id="IPR036396">
    <property type="entry name" value="Cyt_P450_sf"/>
</dbReference>
<dbReference type="Pfam" id="PF00067">
    <property type="entry name" value="p450"/>
    <property type="match status" value="1"/>
</dbReference>
<dbReference type="InterPro" id="IPR050182">
    <property type="entry name" value="Cytochrome_P450_fam2"/>
</dbReference>
<dbReference type="InParanoid" id="F6UFN6"/>
<reference evidence="15" key="4">
    <citation type="submission" date="2025-09" db="UniProtKB">
        <authorList>
            <consortium name="Ensembl"/>
        </authorList>
    </citation>
    <scope>IDENTIFICATION</scope>
</reference>
<dbReference type="GO" id="GO:0006805">
    <property type="term" value="P:xenobiotic metabolic process"/>
    <property type="evidence" value="ECO:0000318"/>
    <property type="project" value="GO_Central"/>
</dbReference>
<dbReference type="OMA" id="NTWGIQN"/>
<dbReference type="GO" id="GO:0005506">
    <property type="term" value="F:iron ion binding"/>
    <property type="evidence" value="ECO:0007669"/>
    <property type="project" value="InterPro"/>
</dbReference>
<proteinExistence type="inferred from homology"/>
<comment type="similarity">
    <text evidence="4 14">Belongs to the cytochrome P450 family.</text>
</comment>
<dbReference type="FunFam" id="1.10.630.10:FF:000238">
    <property type="entry name" value="Cytochrome P450 2A6"/>
    <property type="match status" value="1"/>
</dbReference>
<keyword evidence="5 13" id="KW-0349">Heme</keyword>
<evidence type="ECO:0000256" key="4">
    <source>
        <dbReference type="ARBA" id="ARBA00010617"/>
    </source>
</evidence>
<evidence type="ECO:0000256" key="5">
    <source>
        <dbReference type="ARBA" id="ARBA00022617"/>
    </source>
</evidence>
<dbReference type="InterPro" id="IPR017972">
    <property type="entry name" value="Cyt_P450_CS"/>
</dbReference>
<dbReference type="GO" id="GO:0005737">
    <property type="term" value="C:cytoplasm"/>
    <property type="evidence" value="ECO:0000318"/>
    <property type="project" value="GO_Central"/>
</dbReference>
<dbReference type="Gene3D" id="1.10.630.10">
    <property type="entry name" value="Cytochrome P450"/>
    <property type="match status" value="1"/>
</dbReference>
<dbReference type="PRINTS" id="PR00463">
    <property type="entry name" value="EP450I"/>
</dbReference>
<protein>
    <submittedName>
        <fullName evidence="15">Uncharacterized protein</fullName>
    </submittedName>
</protein>
<evidence type="ECO:0000256" key="7">
    <source>
        <dbReference type="ARBA" id="ARBA00022824"/>
    </source>
</evidence>
<evidence type="ECO:0000256" key="10">
    <source>
        <dbReference type="ARBA" id="ARBA00023004"/>
    </source>
</evidence>
<evidence type="ECO:0000313" key="15">
    <source>
        <dbReference type="Ensembl" id="ENSCINP00000024395.2"/>
    </source>
</evidence>
<evidence type="ECO:0000256" key="1">
    <source>
        <dbReference type="ARBA" id="ARBA00001971"/>
    </source>
</evidence>
<organism evidence="15 16">
    <name type="scientific">Ciona intestinalis</name>
    <name type="common">Transparent sea squirt</name>
    <name type="synonym">Ascidia intestinalis</name>
    <dbReference type="NCBI Taxonomy" id="7719"/>
    <lineage>
        <taxon>Eukaryota</taxon>
        <taxon>Metazoa</taxon>
        <taxon>Chordata</taxon>
        <taxon>Tunicata</taxon>
        <taxon>Ascidiacea</taxon>
        <taxon>Phlebobranchia</taxon>
        <taxon>Cionidae</taxon>
        <taxon>Ciona</taxon>
    </lineage>
</organism>
<accession>F6UFN6</accession>
<dbReference type="PANTHER" id="PTHR24300">
    <property type="entry name" value="CYTOCHROME P450 508A4-RELATED"/>
    <property type="match status" value="1"/>
</dbReference>
<comment type="cofactor">
    <cofactor evidence="1 13">
        <name>heme</name>
        <dbReference type="ChEBI" id="CHEBI:30413"/>
    </cofactor>
</comment>
<keyword evidence="16" id="KW-1185">Reference proteome</keyword>
<dbReference type="HOGENOM" id="CLU_001570_22_0_1"/>
<evidence type="ECO:0000313" key="16">
    <source>
        <dbReference type="Proteomes" id="UP000008144"/>
    </source>
</evidence>
<dbReference type="InterPro" id="IPR001128">
    <property type="entry name" value="Cyt_P450"/>
</dbReference>
<dbReference type="AlphaFoldDB" id="F6UFN6"/>